<evidence type="ECO:0000313" key="8">
    <source>
        <dbReference type="Proteomes" id="UP000283896"/>
    </source>
</evidence>
<evidence type="ECO:0000256" key="5">
    <source>
        <dbReference type="HAMAP-Rule" id="MF_01326"/>
    </source>
</evidence>
<evidence type="ECO:0000313" key="7">
    <source>
        <dbReference type="EMBL" id="RMI88849.1"/>
    </source>
</evidence>
<keyword evidence="5" id="KW-0694">RNA-binding</keyword>
<dbReference type="GO" id="GO:0006412">
    <property type="term" value="P:translation"/>
    <property type="evidence" value="ECO:0007669"/>
    <property type="project" value="UniProtKB-UniRule"/>
</dbReference>
<dbReference type="GO" id="GO:0003735">
    <property type="term" value="F:structural constituent of ribosome"/>
    <property type="evidence" value="ECO:0007669"/>
    <property type="project" value="InterPro"/>
</dbReference>
<evidence type="ECO:0000256" key="1">
    <source>
        <dbReference type="ARBA" id="ARBA00010618"/>
    </source>
</evidence>
<dbReference type="OrthoDB" id="9807419at2"/>
<proteinExistence type="inferred from homology"/>
<dbReference type="GO" id="GO:0005840">
    <property type="term" value="C:ribosome"/>
    <property type="evidence" value="ECO:0007669"/>
    <property type="project" value="UniProtKB-KW"/>
</dbReference>
<dbReference type="InterPro" id="IPR014722">
    <property type="entry name" value="Rib_uL2_dom2"/>
</dbReference>
<dbReference type="InterPro" id="IPR041988">
    <property type="entry name" value="Ribosomal_uL24_KOW"/>
</dbReference>
<sequence>MRIKVGETVAILSGKDRFFIDESGQKKIKTGKVLKIFTKKQRIIVEGVNIKTKHQPPSKDQDQGSIIKQEASIHISNVALIDPSTQKPTKIGICFEEGKKVRFAKISGNKLDDLN</sequence>
<dbReference type="KEGG" id="psol:S284_01480"/>
<comment type="caution">
    <text evidence="7">The sequence shown here is derived from an EMBL/GenBank/DDBJ whole genome shotgun (WGS) entry which is preliminary data.</text>
</comment>
<dbReference type="PANTHER" id="PTHR12903">
    <property type="entry name" value="MITOCHONDRIAL RIBOSOMAL PROTEIN L24"/>
    <property type="match status" value="1"/>
</dbReference>
<dbReference type="Pfam" id="PF17136">
    <property type="entry name" value="ribosomal_L24"/>
    <property type="match status" value="1"/>
</dbReference>
<dbReference type="AlphaFoldDB" id="A0A421NXU3"/>
<dbReference type="CDD" id="cd06089">
    <property type="entry name" value="KOW_RPL26"/>
    <property type="match status" value="1"/>
</dbReference>
<keyword evidence="8" id="KW-1185">Reference proteome</keyword>
<comment type="similarity">
    <text evidence="1 5">Belongs to the universal ribosomal protein uL24 family.</text>
</comment>
<comment type="subunit">
    <text evidence="5">Part of the 50S ribosomal subunit.</text>
</comment>
<dbReference type="GO" id="GO:1990904">
    <property type="term" value="C:ribonucleoprotein complex"/>
    <property type="evidence" value="ECO:0007669"/>
    <property type="project" value="UniProtKB-KW"/>
</dbReference>
<evidence type="ECO:0000259" key="6">
    <source>
        <dbReference type="Pfam" id="PF17136"/>
    </source>
</evidence>
<keyword evidence="2 5" id="KW-0689">Ribosomal protein</keyword>
<name>A0A421NXU3_9MOLU</name>
<accession>A0A421NXU3</accession>
<gene>
    <name evidence="5 7" type="primary">rplX</name>
    <name evidence="7" type="ORF">PSSA1_v1c2760</name>
</gene>
<dbReference type="InterPro" id="IPR003256">
    <property type="entry name" value="Ribosomal_uL24"/>
</dbReference>
<keyword evidence="5" id="KW-0699">rRNA-binding</keyword>
<evidence type="ECO:0000256" key="2">
    <source>
        <dbReference type="ARBA" id="ARBA00022980"/>
    </source>
</evidence>
<dbReference type="HAMAP" id="MF_01326_B">
    <property type="entry name" value="Ribosomal_uL24_B"/>
    <property type="match status" value="1"/>
</dbReference>
<evidence type="ECO:0000256" key="4">
    <source>
        <dbReference type="ARBA" id="ARBA00035206"/>
    </source>
</evidence>
<evidence type="ECO:0000256" key="3">
    <source>
        <dbReference type="ARBA" id="ARBA00023274"/>
    </source>
</evidence>
<protein>
    <recommendedName>
        <fullName evidence="4 5">Large ribosomal subunit protein uL24</fullName>
    </recommendedName>
</protein>
<dbReference type="SUPFAM" id="SSF50104">
    <property type="entry name" value="Translation proteins SH3-like domain"/>
    <property type="match status" value="1"/>
</dbReference>
<feature type="domain" description="Large ribosomal subunit protein uL24 C-terminal" evidence="6">
    <location>
        <begin position="48"/>
        <end position="110"/>
    </location>
</feature>
<dbReference type="NCBIfam" id="TIGR01079">
    <property type="entry name" value="rplX_bact"/>
    <property type="match status" value="1"/>
</dbReference>
<comment type="function">
    <text evidence="5">One of two assembly initiator proteins, it binds directly to the 5'-end of the 23S rRNA, where it nucleates assembly of the 50S subunit.</text>
</comment>
<dbReference type="EMBL" id="MPBG01000003">
    <property type="protein sequence ID" value="RMI88849.1"/>
    <property type="molecule type" value="Genomic_DNA"/>
</dbReference>
<dbReference type="Gene3D" id="2.30.30.30">
    <property type="match status" value="1"/>
</dbReference>
<dbReference type="RefSeq" id="WP_023161271.1">
    <property type="nucleotide sequence ID" value="NC_022588.1"/>
</dbReference>
<keyword evidence="3 5" id="KW-0687">Ribonucleoprotein</keyword>
<dbReference type="GO" id="GO:0019843">
    <property type="term" value="F:rRNA binding"/>
    <property type="evidence" value="ECO:0007669"/>
    <property type="project" value="UniProtKB-UniRule"/>
</dbReference>
<dbReference type="InterPro" id="IPR057264">
    <property type="entry name" value="Ribosomal_uL24_C"/>
</dbReference>
<reference evidence="8" key="1">
    <citation type="submission" date="2016-11" db="EMBL/GenBank/DDBJ databases">
        <title>Genome sequence of Candidatus Phytoplasma solani strain SA-1.</title>
        <authorList>
            <person name="Haryono M."/>
            <person name="Samarzija I."/>
            <person name="Seruga Music M."/>
            <person name="Hogenhout S."/>
            <person name="Kuo C.-H."/>
        </authorList>
    </citation>
    <scope>NUCLEOTIDE SEQUENCE [LARGE SCALE GENOMIC DNA]</scope>
    <source>
        <strain evidence="8">SA-1</strain>
    </source>
</reference>
<dbReference type="STRING" id="69896.S284_01480"/>
<organism evidence="7 8">
    <name type="scientific">Candidatus Phytoplasma solani</name>
    <dbReference type="NCBI Taxonomy" id="69896"/>
    <lineage>
        <taxon>Bacteria</taxon>
        <taxon>Bacillati</taxon>
        <taxon>Mycoplasmatota</taxon>
        <taxon>Mollicutes</taxon>
        <taxon>Acholeplasmatales</taxon>
        <taxon>Acholeplasmataceae</taxon>
        <taxon>Candidatus Phytoplasma</taxon>
        <taxon>16SrXII (Stolbur group)</taxon>
    </lineage>
</organism>
<dbReference type="Proteomes" id="UP000283896">
    <property type="component" value="Unassembled WGS sequence"/>
</dbReference>
<comment type="function">
    <text evidence="5">One of the proteins that surrounds the polypeptide exit tunnel on the outside of the subunit.</text>
</comment>
<dbReference type="InterPro" id="IPR008991">
    <property type="entry name" value="Translation_prot_SH3-like_sf"/>
</dbReference>